<gene>
    <name evidence="3" type="ORF">H9S92_12250</name>
</gene>
<name>A0A923PLJ4_9BACT</name>
<dbReference type="GO" id="GO:0004803">
    <property type="term" value="F:transposase activity"/>
    <property type="evidence" value="ECO:0007669"/>
    <property type="project" value="InterPro"/>
</dbReference>
<feature type="coiled-coil region" evidence="1">
    <location>
        <begin position="65"/>
        <end position="95"/>
    </location>
</feature>
<sequence>MAKRKLAALLPPAVTTEQKLAIIKEAASQGLKVTLDKHDVYPATYYNWKRQLAEQGEEHFGKRVRSQQIRQLQQLEKENRQLKELVAEKELLAGLVASRKVKREKLIFGLTVPRNLIKSKLGLLSSEAGDTHYNQETEGRSKPKAEAPSSKKWSFSEGQTPKFITFTNQLSTEL</sequence>
<keyword evidence="1" id="KW-0175">Coiled coil</keyword>
<dbReference type="AlphaFoldDB" id="A0A923PLJ4"/>
<evidence type="ECO:0000313" key="4">
    <source>
        <dbReference type="Proteomes" id="UP000650081"/>
    </source>
</evidence>
<keyword evidence="4" id="KW-1185">Reference proteome</keyword>
<protein>
    <submittedName>
        <fullName evidence="3">Transposase</fullName>
    </submittedName>
</protein>
<dbReference type="InterPro" id="IPR002514">
    <property type="entry name" value="Transposase_8"/>
</dbReference>
<dbReference type="InterPro" id="IPR009057">
    <property type="entry name" value="Homeodomain-like_sf"/>
</dbReference>
<accession>A0A923PLJ4</accession>
<proteinExistence type="predicted"/>
<dbReference type="RefSeq" id="WP_187467001.1">
    <property type="nucleotide sequence ID" value="NZ_JACSIT010000114.1"/>
</dbReference>
<dbReference type="GO" id="GO:0006313">
    <property type="term" value="P:DNA transposition"/>
    <property type="evidence" value="ECO:0007669"/>
    <property type="project" value="InterPro"/>
</dbReference>
<organism evidence="3 4">
    <name type="scientific">Neolewinella lacunae</name>
    <dbReference type="NCBI Taxonomy" id="1517758"/>
    <lineage>
        <taxon>Bacteria</taxon>
        <taxon>Pseudomonadati</taxon>
        <taxon>Bacteroidota</taxon>
        <taxon>Saprospiria</taxon>
        <taxon>Saprospirales</taxon>
        <taxon>Lewinellaceae</taxon>
        <taxon>Neolewinella</taxon>
    </lineage>
</organism>
<dbReference type="SUPFAM" id="SSF46689">
    <property type="entry name" value="Homeodomain-like"/>
    <property type="match status" value="1"/>
</dbReference>
<evidence type="ECO:0000256" key="1">
    <source>
        <dbReference type="SAM" id="Coils"/>
    </source>
</evidence>
<dbReference type="Pfam" id="PF01527">
    <property type="entry name" value="HTH_Tnp_1"/>
    <property type="match status" value="1"/>
</dbReference>
<feature type="compositionally biased region" description="Basic and acidic residues" evidence="2">
    <location>
        <begin position="130"/>
        <end position="145"/>
    </location>
</feature>
<comment type="caution">
    <text evidence="3">The sequence shown here is derived from an EMBL/GenBank/DDBJ whole genome shotgun (WGS) entry which is preliminary data.</text>
</comment>
<evidence type="ECO:0000256" key="2">
    <source>
        <dbReference type="SAM" id="MobiDB-lite"/>
    </source>
</evidence>
<reference evidence="3" key="1">
    <citation type="submission" date="2020-08" db="EMBL/GenBank/DDBJ databases">
        <title>Lewinella bacteria from marine environments.</title>
        <authorList>
            <person name="Zhong Y."/>
        </authorList>
    </citation>
    <scope>NUCLEOTIDE SEQUENCE</scope>
    <source>
        <strain evidence="3">KCTC 42187</strain>
    </source>
</reference>
<dbReference type="EMBL" id="JACSIT010000114">
    <property type="protein sequence ID" value="MBC6994941.1"/>
    <property type="molecule type" value="Genomic_DNA"/>
</dbReference>
<dbReference type="GO" id="GO:0003677">
    <property type="term" value="F:DNA binding"/>
    <property type="evidence" value="ECO:0007669"/>
    <property type="project" value="InterPro"/>
</dbReference>
<evidence type="ECO:0000313" key="3">
    <source>
        <dbReference type="EMBL" id="MBC6994941.1"/>
    </source>
</evidence>
<dbReference type="Proteomes" id="UP000650081">
    <property type="component" value="Unassembled WGS sequence"/>
</dbReference>
<feature type="region of interest" description="Disordered" evidence="2">
    <location>
        <begin position="130"/>
        <end position="156"/>
    </location>
</feature>